<dbReference type="InterPro" id="IPR005676">
    <property type="entry name" value="Asp_semi-ald_DH_pep-lack"/>
</dbReference>
<dbReference type="CDD" id="cd02315">
    <property type="entry name" value="ScASADH_like_N"/>
    <property type="match status" value="1"/>
</dbReference>
<dbReference type="PANTHER" id="PTHR46718:SF1">
    <property type="entry name" value="ASPARTATE-SEMIALDEHYDE DEHYDROGENASE"/>
    <property type="match status" value="1"/>
</dbReference>
<dbReference type="EMBL" id="CCXY01000178">
    <property type="protein sequence ID" value="CEG12651.1"/>
    <property type="molecule type" value="Genomic_DNA"/>
</dbReference>
<evidence type="ECO:0000256" key="2">
    <source>
        <dbReference type="ARBA" id="ARBA00022605"/>
    </source>
</evidence>
<reference evidence="9" key="1">
    <citation type="submission" date="2014-09" db="EMBL/GenBank/DDBJ databases">
        <authorList>
            <person name="Probst J Alexander"/>
        </authorList>
    </citation>
    <scope>NUCLEOTIDE SEQUENCE</scope>
</reference>
<keyword evidence="5 9" id="KW-0560">Oxidoreductase</keyword>
<dbReference type="SUPFAM" id="SSF55347">
    <property type="entry name" value="Glyceraldehyde-3-phosphate dehydrogenase-like, C-terminal domain"/>
    <property type="match status" value="1"/>
</dbReference>
<dbReference type="GO" id="GO:0009088">
    <property type="term" value="P:threonine biosynthetic process"/>
    <property type="evidence" value="ECO:0007669"/>
    <property type="project" value="UniProtKB-KW"/>
</dbReference>
<dbReference type="InterPro" id="IPR051823">
    <property type="entry name" value="ASADH-related"/>
</dbReference>
<keyword evidence="3" id="KW-0791">Threonine biosynthesis</keyword>
<gene>
    <name evidence="9" type="primary">asd</name>
    <name evidence="9" type="ORF">MSIBF_A2590007</name>
</gene>
<dbReference type="Gene3D" id="3.40.50.720">
    <property type="entry name" value="NAD(P)-binding Rossmann-like Domain"/>
    <property type="match status" value="1"/>
</dbReference>
<evidence type="ECO:0000256" key="5">
    <source>
        <dbReference type="ARBA" id="ARBA00023002"/>
    </source>
</evidence>
<keyword evidence="6" id="KW-0486">Methionine biosynthesis</keyword>
<evidence type="ECO:0000259" key="8">
    <source>
        <dbReference type="SMART" id="SM00859"/>
    </source>
</evidence>
<accession>A0A098EAV3</accession>
<dbReference type="EC" id="1.2.1.11" evidence="9"/>
<keyword evidence="4" id="KW-0521">NADP</keyword>
<feature type="domain" description="Semialdehyde dehydrogenase NAD-binding" evidence="8">
    <location>
        <begin position="5"/>
        <end position="131"/>
    </location>
</feature>
<dbReference type="PANTHER" id="PTHR46718">
    <property type="entry name" value="ASPARTATE-SEMIALDEHYDE DEHYDROGENASE"/>
    <property type="match status" value="1"/>
</dbReference>
<dbReference type="Gene3D" id="3.30.360.10">
    <property type="entry name" value="Dihydrodipicolinate Reductase, domain 2"/>
    <property type="match status" value="1"/>
</dbReference>
<evidence type="ECO:0000256" key="6">
    <source>
        <dbReference type="ARBA" id="ARBA00023167"/>
    </source>
</evidence>
<dbReference type="PIRSF" id="PIRSF000148">
    <property type="entry name" value="ASA_dh"/>
    <property type="match status" value="1"/>
</dbReference>
<dbReference type="CDD" id="cd18130">
    <property type="entry name" value="ASADH_C_arch_fung_like"/>
    <property type="match status" value="1"/>
</dbReference>
<dbReference type="GO" id="GO:0051287">
    <property type="term" value="F:NAD binding"/>
    <property type="evidence" value="ECO:0007669"/>
    <property type="project" value="InterPro"/>
</dbReference>
<dbReference type="GO" id="GO:0009086">
    <property type="term" value="P:methionine biosynthetic process"/>
    <property type="evidence" value="ECO:0007669"/>
    <property type="project" value="UniProtKB-KW"/>
</dbReference>
<evidence type="ECO:0000256" key="4">
    <source>
        <dbReference type="ARBA" id="ARBA00022857"/>
    </source>
</evidence>
<dbReference type="AlphaFoldDB" id="A0A098EAV3"/>
<sequence length="351" mass="39648">MDKLKAGILGATGLVGQRYIQFLHKHKFFEIASLMASEHSAGKKYKECAKWYLDFDIPEEISAMVVDEISTDNIKKHKLDVVFSALPGEIAFQEENFAKEIPLFSKVSKHRMDKDVPLIVPEINREHFEIIKYQKKSRNFNGFIVTAPNCSTTGMVLPLKVLQDKFGIENLNITTFQALSGAGYNGVKSMQILDNIIPFIGGEEDKMETEALKILGKYDAQSKQIVNTDFKIYASCNRVNVLDGHLEIIHVKLKKDFDVEKVKGEFAKFNPLKDFSLPSAPKNPLTVLDEEDRPQPRLDRNRDNGMTISVGRIEKKDTQILRFYSLSHNTIRGAAGESVLEAELAHKLGLF</sequence>
<dbReference type="Pfam" id="PF01118">
    <property type="entry name" value="Semialdhyde_dh"/>
    <property type="match status" value="1"/>
</dbReference>
<comment type="similarity">
    <text evidence="1">Belongs to the aspartate-semialdehyde dehydrogenase family.</text>
</comment>
<dbReference type="NCBIfam" id="TIGR00978">
    <property type="entry name" value="asd_EA"/>
    <property type="match status" value="1"/>
</dbReference>
<keyword evidence="2" id="KW-0028">Amino-acid biosynthesis</keyword>
<dbReference type="FunFam" id="3.30.360.10:FF:000016">
    <property type="entry name" value="Probable aspartate-semialdehyde dehydrogenase"/>
    <property type="match status" value="1"/>
</dbReference>
<dbReference type="InterPro" id="IPR012280">
    <property type="entry name" value="Semialdhyde_DH_dimer_dom"/>
</dbReference>
<protein>
    <submittedName>
        <fullName evidence="9">Aspartate-semialdehyde dehydrogenase</fullName>
        <ecNumber evidence="9">1.2.1.11</ecNumber>
    </submittedName>
</protein>
<dbReference type="GO" id="GO:0050661">
    <property type="term" value="F:NADP binding"/>
    <property type="evidence" value="ECO:0007669"/>
    <property type="project" value="InterPro"/>
</dbReference>
<dbReference type="SMART" id="SM00859">
    <property type="entry name" value="Semialdhyde_dh"/>
    <property type="match status" value="1"/>
</dbReference>
<dbReference type="Pfam" id="PF02774">
    <property type="entry name" value="Semialdhyde_dhC"/>
    <property type="match status" value="1"/>
</dbReference>
<evidence type="ECO:0000313" key="9">
    <source>
        <dbReference type="EMBL" id="CEG12651.1"/>
    </source>
</evidence>
<evidence type="ECO:0000256" key="3">
    <source>
        <dbReference type="ARBA" id="ARBA00022697"/>
    </source>
</evidence>
<organism evidence="9">
    <name type="scientific">groundwater metagenome</name>
    <dbReference type="NCBI Taxonomy" id="717931"/>
    <lineage>
        <taxon>unclassified sequences</taxon>
        <taxon>metagenomes</taxon>
        <taxon>ecological metagenomes</taxon>
    </lineage>
</organism>
<evidence type="ECO:0000256" key="1">
    <source>
        <dbReference type="ARBA" id="ARBA00010584"/>
    </source>
</evidence>
<dbReference type="GO" id="GO:0046983">
    <property type="term" value="F:protein dimerization activity"/>
    <property type="evidence" value="ECO:0007669"/>
    <property type="project" value="InterPro"/>
</dbReference>
<feature type="region of interest" description="Disordered" evidence="7">
    <location>
        <begin position="283"/>
        <end position="305"/>
    </location>
</feature>
<dbReference type="SUPFAM" id="SSF51735">
    <property type="entry name" value="NAD(P)-binding Rossmann-fold domains"/>
    <property type="match status" value="1"/>
</dbReference>
<evidence type="ECO:0000256" key="7">
    <source>
        <dbReference type="SAM" id="MobiDB-lite"/>
    </source>
</evidence>
<feature type="compositionally biased region" description="Basic and acidic residues" evidence="7">
    <location>
        <begin position="293"/>
        <end position="303"/>
    </location>
</feature>
<proteinExistence type="inferred from homology"/>
<dbReference type="GO" id="GO:0004073">
    <property type="term" value="F:aspartate-semialdehyde dehydrogenase activity"/>
    <property type="evidence" value="ECO:0007669"/>
    <property type="project" value="UniProtKB-EC"/>
</dbReference>
<dbReference type="InterPro" id="IPR000534">
    <property type="entry name" value="Semialdehyde_DH_NAD-bd"/>
</dbReference>
<dbReference type="NCBIfam" id="NF006416">
    <property type="entry name" value="PRK08664.1"/>
    <property type="match status" value="1"/>
</dbReference>
<name>A0A098EAV3_9ZZZZ</name>
<dbReference type="InterPro" id="IPR036291">
    <property type="entry name" value="NAD(P)-bd_dom_sf"/>
</dbReference>